<proteinExistence type="predicted"/>
<evidence type="ECO:0000313" key="1">
    <source>
        <dbReference type="EMBL" id="MFC3084807.1"/>
    </source>
</evidence>
<dbReference type="SUPFAM" id="SSF56112">
    <property type="entry name" value="Protein kinase-like (PK-like)"/>
    <property type="match status" value="1"/>
</dbReference>
<accession>A0ABV7DQL4</accession>
<organism evidence="1 2">
    <name type="scientific">Tabrizicola soli</name>
    <dbReference type="NCBI Taxonomy" id="2185115"/>
    <lineage>
        <taxon>Bacteria</taxon>
        <taxon>Pseudomonadati</taxon>
        <taxon>Pseudomonadota</taxon>
        <taxon>Alphaproteobacteria</taxon>
        <taxon>Rhodobacterales</taxon>
        <taxon>Paracoccaceae</taxon>
        <taxon>Tabrizicola</taxon>
    </lineage>
</organism>
<evidence type="ECO:0000313" key="2">
    <source>
        <dbReference type="Proteomes" id="UP001595445"/>
    </source>
</evidence>
<reference evidence="2" key="1">
    <citation type="journal article" date="2019" name="Int. J. Syst. Evol. Microbiol.">
        <title>The Global Catalogue of Microorganisms (GCM) 10K type strain sequencing project: providing services to taxonomists for standard genome sequencing and annotation.</title>
        <authorList>
            <consortium name="The Broad Institute Genomics Platform"/>
            <consortium name="The Broad Institute Genome Sequencing Center for Infectious Disease"/>
            <person name="Wu L."/>
            <person name="Ma J."/>
        </authorList>
    </citation>
    <scope>NUCLEOTIDE SEQUENCE [LARGE SCALE GENOMIC DNA]</scope>
    <source>
        <strain evidence="2">KCTC 62102</strain>
    </source>
</reference>
<gene>
    <name evidence="1" type="ORF">ACFOD6_01985</name>
</gene>
<name>A0ABV7DQL4_9RHOB</name>
<dbReference type="EMBL" id="JBHRSM010000001">
    <property type="protein sequence ID" value="MFC3084807.1"/>
    <property type="molecule type" value="Genomic_DNA"/>
</dbReference>
<dbReference type="Gene3D" id="3.30.200.20">
    <property type="entry name" value="Phosphorylase Kinase, domain 1"/>
    <property type="match status" value="1"/>
</dbReference>
<dbReference type="InterPro" id="IPR011009">
    <property type="entry name" value="Kinase-like_dom_sf"/>
</dbReference>
<keyword evidence="2" id="KW-1185">Reference proteome</keyword>
<sequence length="250" mass="27381">MPDPDLQAHVQAALAEPFRRVRKVVLPDGRRFWLKRVERLSGRMRLQKGDPARAFAAEREGLRALEGAGLPVAAVVLEGPDWMLMPDAGPVLPEVVADPSRDEAGKLAAFARAGRALGLLHWAGMVHGRPAVRDICWDGQEARFIDLERFRPARRGGLWQAADVVMLAQTAFTRWPGDARWLEAALAGYAGNAPPGAMARVARLARWLTPLGALAGLLVRVKPESRELRAVGLTLRRLRHGEAAISVRKS</sequence>
<dbReference type="RefSeq" id="WP_197642609.1">
    <property type="nucleotide sequence ID" value="NZ_JAEACP010000005.1"/>
</dbReference>
<protein>
    <submittedName>
        <fullName evidence="1">Serine/threonine protein phosphatase</fullName>
    </submittedName>
</protein>
<comment type="caution">
    <text evidence="1">The sequence shown here is derived from an EMBL/GenBank/DDBJ whole genome shotgun (WGS) entry which is preliminary data.</text>
</comment>
<dbReference type="Proteomes" id="UP001595445">
    <property type="component" value="Unassembled WGS sequence"/>
</dbReference>